<keyword evidence="1" id="KW-0812">Transmembrane</keyword>
<dbReference type="AlphaFoldDB" id="A0A2U1TBB5"/>
<dbReference type="RefSeq" id="WP_108963602.1">
    <property type="nucleotide sequence ID" value="NZ_QEFB01000017.1"/>
</dbReference>
<accession>A0A2U1TBB5</accession>
<keyword evidence="1" id="KW-1133">Transmembrane helix</keyword>
<dbReference type="Pfam" id="PF20313">
    <property type="entry name" value="DUF6609"/>
    <property type="match status" value="1"/>
</dbReference>
<dbReference type="EMBL" id="QEFB01000017">
    <property type="protein sequence ID" value="PWC06073.1"/>
    <property type="molecule type" value="Genomic_DNA"/>
</dbReference>
<comment type="caution">
    <text evidence="2">The sequence shown here is derived from an EMBL/GenBank/DDBJ whole genome shotgun (WGS) entry which is preliminary data.</text>
</comment>
<dbReference type="InterPro" id="IPR046717">
    <property type="entry name" value="DUF6609"/>
</dbReference>
<feature type="transmembrane region" description="Helical" evidence="1">
    <location>
        <begin position="40"/>
        <end position="60"/>
    </location>
</feature>
<protein>
    <submittedName>
        <fullName evidence="2">Uncharacterized protein</fullName>
    </submittedName>
</protein>
<reference evidence="3" key="1">
    <citation type="submission" date="2018-04" db="EMBL/GenBank/DDBJ databases">
        <authorList>
            <person name="Liu S."/>
            <person name="Wang Z."/>
            <person name="Li J."/>
        </authorList>
    </citation>
    <scope>NUCLEOTIDE SEQUENCE [LARGE SCALE GENOMIC DNA]</scope>
    <source>
        <strain evidence="3">622</strain>
    </source>
</reference>
<keyword evidence="3" id="KW-1185">Reference proteome</keyword>
<feature type="transmembrane region" description="Helical" evidence="1">
    <location>
        <begin position="72"/>
        <end position="92"/>
    </location>
</feature>
<organism evidence="2 3">
    <name type="scientific">Mycetocola zhujimingii</name>
    <dbReference type="NCBI Taxonomy" id="2079792"/>
    <lineage>
        <taxon>Bacteria</taxon>
        <taxon>Bacillati</taxon>
        <taxon>Actinomycetota</taxon>
        <taxon>Actinomycetes</taxon>
        <taxon>Micrococcales</taxon>
        <taxon>Microbacteriaceae</taxon>
        <taxon>Mycetocola</taxon>
    </lineage>
</organism>
<keyword evidence="1" id="KW-0472">Membrane</keyword>
<evidence type="ECO:0000313" key="2">
    <source>
        <dbReference type="EMBL" id="PWC06073.1"/>
    </source>
</evidence>
<name>A0A2U1TBB5_9MICO</name>
<feature type="transmembrane region" description="Helical" evidence="1">
    <location>
        <begin position="104"/>
        <end position="122"/>
    </location>
</feature>
<feature type="transmembrane region" description="Helical" evidence="1">
    <location>
        <begin position="151"/>
        <end position="172"/>
    </location>
</feature>
<feature type="transmembrane region" description="Helical" evidence="1">
    <location>
        <begin position="128"/>
        <end position="144"/>
    </location>
</feature>
<evidence type="ECO:0000313" key="3">
    <source>
        <dbReference type="Proteomes" id="UP000244962"/>
    </source>
</evidence>
<gene>
    <name evidence="2" type="ORF">DF223_13680</name>
</gene>
<dbReference type="Proteomes" id="UP000244962">
    <property type="component" value="Unassembled WGS sequence"/>
</dbReference>
<feature type="transmembrane region" description="Helical" evidence="1">
    <location>
        <begin position="12"/>
        <end position="33"/>
    </location>
</feature>
<proteinExistence type="predicted"/>
<evidence type="ECO:0000256" key="1">
    <source>
        <dbReference type="SAM" id="Phobius"/>
    </source>
</evidence>
<sequence>MDVFTNMPELFPLMRGGGAFLIAIGLGILVGAFGDRRWRIIALIAGAALGILIMAVGGATRIIFDEGVRPPIWQWIVLAIAFLVEGYLVSVVVRKFPDMDSRPFWMWMLFIVGAHFLILGLSHGPICAVLAIVCMINALIGLRMTSVDLRVFWAIDGVLKILAGALMVWVSYS</sequence>